<comment type="caution">
    <text evidence="2">The sequence shown here is derived from an EMBL/GenBank/DDBJ whole genome shotgun (WGS) entry which is preliminary data.</text>
</comment>
<dbReference type="PANTHER" id="PTHR21567:SF65">
    <property type="entry name" value="ARM REPEAT SUPERFAMILY PROTEIN"/>
    <property type="match status" value="1"/>
</dbReference>
<evidence type="ECO:0000259" key="1">
    <source>
        <dbReference type="SMART" id="SM01349"/>
    </source>
</evidence>
<dbReference type="GO" id="GO:0000226">
    <property type="term" value="P:microtubule cytoskeleton organization"/>
    <property type="evidence" value="ECO:0007669"/>
    <property type="project" value="TreeGrafter"/>
</dbReference>
<dbReference type="InterPro" id="IPR034085">
    <property type="entry name" value="TOG"/>
</dbReference>
<organism evidence="2 3">
    <name type="scientific">Buddleja alternifolia</name>
    <dbReference type="NCBI Taxonomy" id="168488"/>
    <lineage>
        <taxon>Eukaryota</taxon>
        <taxon>Viridiplantae</taxon>
        <taxon>Streptophyta</taxon>
        <taxon>Embryophyta</taxon>
        <taxon>Tracheophyta</taxon>
        <taxon>Spermatophyta</taxon>
        <taxon>Magnoliopsida</taxon>
        <taxon>eudicotyledons</taxon>
        <taxon>Gunneridae</taxon>
        <taxon>Pentapetalae</taxon>
        <taxon>asterids</taxon>
        <taxon>lamiids</taxon>
        <taxon>Lamiales</taxon>
        <taxon>Scrophulariaceae</taxon>
        <taxon>Buddlejeae</taxon>
        <taxon>Buddleja</taxon>
    </lineage>
</organism>
<sequence>MALRPLDNALPMINQERPKKQAKINVIAAHKDKQLNAVGVNDENVAPLAQPQSTEVTVDYVASENLEAFQDADVKIQGLVGGLESKDWVKVCESLNDARRFALYHSALLLPILDKVVMVMVKAMKNPRSALIKTSIMASSDIFKAFGENLIESTSDAFNQLLLQLLLKASQDKKFVCEEADKALSAMVDAMAPLPLLHKLSVYVGHSNPRVRAKAANSISKCVSKMDVESMKEFGLVKLIQSASTLLNDKLPEAREAARGLVISLYEAITESEEEKLEYWQSFCQSNLAAIHAQAMVKLVSS</sequence>
<dbReference type="InterPro" id="IPR024395">
    <property type="entry name" value="CLASP_N_dom"/>
</dbReference>
<evidence type="ECO:0000313" key="2">
    <source>
        <dbReference type="EMBL" id="KAG8369965.1"/>
    </source>
</evidence>
<dbReference type="Pfam" id="PF12348">
    <property type="entry name" value="CLASP_N"/>
    <property type="match status" value="1"/>
</dbReference>
<keyword evidence="3" id="KW-1185">Reference proteome</keyword>
<dbReference type="Proteomes" id="UP000826271">
    <property type="component" value="Unassembled WGS sequence"/>
</dbReference>
<dbReference type="AlphaFoldDB" id="A0AAV6WM46"/>
<dbReference type="SUPFAM" id="SSF48371">
    <property type="entry name" value="ARM repeat"/>
    <property type="match status" value="1"/>
</dbReference>
<reference evidence="2" key="1">
    <citation type="submission" date="2019-10" db="EMBL/GenBank/DDBJ databases">
        <authorList>
            <person name="Zhang R."/>
            <person name="Pan Y."/>
            <person name="Wang J."/>
            <person name="Ma R."/>
            <person name="Yu S."/>
        </authorList>
    </citation>
    <scope>NUCLEOTIDE SEQUENCE</scope>
    <source>
        <strain evidence="2">LA-IB0</strain>
        <tissue evidence="2">Leaf</tissue>
    </source>
</reference>
<evidence type="ECO:0000313" key="3">
    <source>
        <dbReference type="Proteomes" id="UP000826271"/>
    </source>
</evidence>
<dbReference type="SMART" id="SM01349">
    <property type="entry name" value="TOG"/>
    <property type="match status" value="1"/>
</dbReference>
<feature type="domain" description="TOG" evidence="1">
    <location>
        <begin position="65"/>
        <end position="290"/>
    </location>
</feature>
<proteinExistence type="predicted"/>
<accession>A0AAV6WM46</accession>
<dbReference type="PANTHER" id="PTHR21567">
    <property type="entry name" value="CLASP"/>
    <property type="match status" value="1"/>
</dbReference>
<protein>
    <recommendedName>
        <fullName evidence="1">TOG domain-containing protein</fullName>
    </recommendedName>
</protein>
<dbReference type="Gene3D" id="1.25.10.10">
    <property type="entry name" value="Leucine-rich Repeat Variant"/>
    <property type="match status" value="1"/>
</dbReference>
<dbReference type="EMBL" id="WHWC01000014">
    <property type="protein sequence ID" value="KAG8369965.1"/>
    <property type="molecule type" value="Genomic_DNA"/>
</dbReference>
<dbReference type="InterPro" id="IPR016024">
    <property type="entry name" value="ARM-type_fold"/>
</dbReference>
<dbReference type="GO" id="GO:0005881">
    <property type="term" value="C:cytoplasmic microtubule"/>
    <property type="evidence" value="ECO:0007669"/>
    <property type="project" value="TreeGrafter"/>
</dbReference>
<dbReference type="GO" id="GO:0008017">
    <property type="term" value="F:microtubule binding"/>
    <property type="evidence" value="ECO:0007669"/>
    <property type="project" value="TreeGrafter"/>
</dbReference>
<gene>
    <name evidence="2" type="ORF">BUALT_Bualt14G0068000</name>
</gene>
<name>A0AAV6WM46_9LAMI</name>
<dbReference type="InterPro" id="IPR011989">
    <property type="entry name" value="ARM-like"/>
</dbReference>